<dbReference type="Pfam" id="PF23753">
    <property type="entry name" value="TPR_WDR11"/>
    <property type="match status" value="1"/>
</dbReference>
<protein>
    <recommendedName>
        <fullName evidence="6">GPI ethanolamine phosphate transferase 1</fullName>
    </recommendedName>
</protein>
<feature type="domain" description="GPI ethanolamine phosphate transferase 1 C-terminal" evidence="16">
    <location>
        <begin position="1412"/>
        <end position="1742"/>
    </location>
</feature>
<comment type="similarity">
    <text evidence="4">Belongs to the PIGG/PIGN/PIGO family. PIGN subfamily.</text>
</comment>
<feature type="transmembrane region" description="Helical" evidence="14">
    <location>
        <begin position="1457"/>
        <end position="1477"/>
    </location>
</feature>
<dbReference type="CDD" id="cd16020">
    <property type="entry name" value="GPI_EPT_1"/>
    <property type="match status" value="1"/>
</dbReference>
<evidence type="ECO:0000256" key="1">
    <source>
        <dbReference type="ARBA" id="ARBA00001913"/>
    </source>
</evidence>
<feature type="domain" description="WDR11 second beta-propeller" evidence="17">
    <location>
        <begin position="287"/>
        <end position="431"/>
    </location>
</feature>
<feature type="transmembrane region" description="Helical" evidence="14">
    <location>
        <begin position="1424"/>
        <end position="1445"/>
    </location>
</feature>
<dbReference type="InterPro" id="IPR017852">
    <property type="entry name" value="GPI_EtnP_transferase_1_C"/>
</dbReference>
<comment type="subcellular location">
    <subcellularLocation>
        <location evidence="2">Endoplasmic reticulum membrane</location>
        <topology evidence="2">Multi-pass membrane protein</topology>
    </subcellularLocation>
</comment>
<dbReference type="InterPro" id="IPR057854">
    <property type="entry name" value="TPR_WDR11"/>
</dbReference>
<dbReference type="OrthoDB" id="1291858at2759"/>
<keyword evidence="12 14" id="KW-0472">Membrane</keyword>
<proteinExistence type="inferred from homology"/>
<evidence type="ECO:0000256" key="9">
    <source>
        <dbReference type="ARBA" id="ARBA00022692"/>
    </source>
</evidence>
<feature type="transmembrane region" description="Helical" evidence="14">
    <location>
        <begin position="1666"/>
        <end position="1692"/>
    </location>
</feature>
<evidence type="ECO:0000256" key="6">
    <source>
        <dbReference type="ARBA" id="ARBA00020831"/>
    </source>
</evidence>
<evidence type="ECO:0000256" key="3">
    <source>
        <dbReference type="ARBA" id="ARBA00004687"/>
    </source>
</evidence>
<comment type="cofactor">
    <cofactor evidence="1">
        <name>Ca(2+)</name>
        <dbReference type="ChEBI" id="CHEBI:29108"/>
    </cofactor>
</comment>
<sequence>AVLSQDCILLVDDFSPHRTPSGNGRKFFLSPLAAGSSSTQELETQKTQPGKKASVKFRKKMLEFVTGELKPISKSQGEENGSDCLQLLYHRAVRNWLLLVYSREVVILDLQFCVTLSFMALEPSSSPLVQVISCREPDLFLCLHESGLVSARGKRLIPGNGTYSQEAKRKSISGKPANDRNGSELFYETKCQGDFVRTTKNQRVACFINHPFTENRLAVLLTNGILVLAELVARVNSEDDEPVYSDPKKFQATYDLKDYGFLCGLTAYNQVCRMCPPVTTKNWQAYKPYMAVGSQNGSISIVNASSGVVEKEFSTHSFPVRGIEWTGLQSFLSYACGSSSSTPASTPVTTQASVTNELVLTTIATGESVRLRGDRGDEEPIKLIRVSHLKQYALVGFQEKPFELWDLRSLNPLRSLPAKLQLNICSLEWSPVNNHKFGPKHSVSGYQLSALLLKPHLTPPTSPDSIPTVFSDTGPKDIAGVLEHFILTDPVGNIWHFGVEAQGLKDLQKYASEPSIRGSTSCAWKSDLVVWGSSEPALTLLDVKSKTFSTLPLPKPFSPPALRLRFAPGRGNYKLLIMHPDGLEVWDLKDMKPYSHLIAPVDMVQILDADWAASDQVMVITADGCVRIIRVDFKHPACSPLEEYERPDPLACPGLLPNRVLLALEALLQLYHSWEDPGPSLVSFHGSRAFEILKSQVGLIPDNARRILRAFQGDIPVRCLVASLVTGDLWGFHFWTVAKYYLEQTRMTKLGTWDRESLPSLGSWLDILRDGGAFEEMQVQNLFLQEGRGCSTDLAIKIAEHGILLKQWSYSSRLFMESEPHRSDFYRDMLRVCLVSSLRDNKNSQSTVKMVATNLIANDQLWEGVQLLVLIDKGIDACRYLISHKQWDAGVWLAKSILPQDEASEILCKYAEHLSDNGQKAKAALVFLSNLKWDRAIDLLMDLGQISRAALLVLACKQYDILTSENPERKGDAVVMEAFHQYLTDIGFNSSGDILSALQEGSGYMANVPKFFIFSLLCHVLFFLSVFEIHFKSPIIHGMTDVQVDWFSAEPRAKRIVIFIADGLRYDKWQEFIALQPSSFMARTSKGDHCSVGISNTRVPTETRPGHVALLAGIYEDPSAVFRGWQDNPVDFDSVLNKSSTSVSWGAPDVVLMFRKGGAERHSKFYAYDHDTVDFAEKNASITDAWVFNEVQKFFEYGGEFPASHQQGVVFLLHLLGMDLVGHNKKPHSKDYMDCLTFVDRGIKQMVQLFQKIYPDNRTVFLITADHGMTDWGSHGSGSDAETHTPLMIFGEPWATTSELFVNQADIAPTISALVGNPLPVNSVGFVPFTNFRHAYGLPYAVKVTLTNALQLLSQVEALEQMHASSISYRSFPFRDLEDRQDRITRIKVFIRSSNFEKAAMEIISLRSLAAEALEYYQFLRKPAMMLSVLCSYVIWLGIVGGEIIAKVYDLNRATEFGRYSQIFCLLAIGTAALLFLENSELSSYVYFCLPFLLLSGLVTRETALSEVRKVVTENRTFGLIVTALVCSWYGCFTYRPTLMCSAVILSVWPWKDPSLKSSTVTHLKCNYSISSLLLGAFALTPVVGKISDYGFVYAGCVLCSIILGSRSKYGILRSVAFIVCGLNVLLTVTTVDLGRGSPFVSRVLSWGALTSIVPVCFTKKDERELNFLTALSCVFLLLSIRHEAIFLPILIYNCKAWRSLEFCSDEQLYPGPIAEKSPDFRQIRRPVFLVIYALLAFFGTGRGRYWPLDKPSSRGYWTTGGATGEGAPLTTREAAWFTVSGSDGAVARPVLDGWDNRLNPRIVLQYFHAAPPEGCFLPLHPSAP</sequence>
<dbReference type="InterPro" id="IPR000917">
    <property type="entry name" value="Sulfatase_N"/>
</dbReference>
<evidence type="ECO:0000256" key="12">
    <source>
        <dbReference type="ARBA" id="ARBA00023136"/>
    </source>
</evidence>
<comment type="similarity">
    <text evidence="5">Belongs to the sulfatase family.</text>
</comment>
<dbReference type="InterPro" id="IPR037671">
    <property type="entry name" value="PIGN_N"/>
</dbReference>
<evidence type="ECO:0000256" key="2">
    <source>
        <dbReference type="ARBA" id="ARBA00004477"/>
    </source>
</evidence>
<keyword evidence="7" id="KW-0337">GPI-anchor biosynthesis</keyword>
<feature type="transmembrane region" description="Helical" evidence="14">
    <location>
        <begin position="1520"/>
        <end position="1546"/>
    </location>
</feature>
<evidence type="ECO:0000256" key="7">
    <source>
        <dbReference type="ARBA" id="ARBA00022502"/>
    </source>
</evidence>
<evidence type="ECO:0000256" key="4">
    <source>
        <dbReference type="ARBA" id="ARBA00008400"/>
    </source>
</evidence>
<evidence type="ECO:0000259" key="16">
    <source>
        <dbReference type="Pfam" id="PF04987"/>
    </source>
</evidence>
<keyword evidence="11 14" id="KW-1133">Transmembrane helix</keyword>
<comment type="pathway">
    <text evidence="3">Glycolipid biosynthesis; glycosylphosphatidylinositol-anchor biosynthesis.</text>
</comment>
<feature type="non-terminal residue" evidence="19">
    <location>
        <position position="1"/>
    </location>
</feature>
<dbReference type="GO" id="GO:0051377">
    <property type="term" value="F:mannose-ethanolamine phosphotransferase activity"/>
    <property type="evidence" value="ECO:0007669"/>
    <property type="project" value="InterPro"/>
</dbReference>
<dbReference type="SUPFAM" id="SSF50978">
    <property type="entry name" value="WD40 repeat-like"/>
    <property type="match status" value="1"/>
</dbReference>
<dbReference type="UniPathway" id="UPA00196"/>
<evidence type="ECO:0000256" key="10">
    <source>
        <dbReference type="ARBA" id="ARBA00022824"/>
    </source>
</evidence>
<gene>
    <name evidence="19" type="ORF">NMOB1V02_LOCUS11351</name>
</gene>
<evidence type="ECO:0000259" key="18">
    <source>
        <dbReference type="Pfam" id="PF23753"/>
    </source>
</evidence>
<dbReference type="Proteomes" id="UP000678499">
    <property type="component" value="Unassembled WGS sequence"/>
</dbReference>
<feature type="domain" description="WDR11 TPR" evidence="18">
    <location>
        <begin position="814"/>
        <end position="965"/>
    </location>
</feature>
<dbReference type="Pfam" id="PF00884">
    <property type="entry name" value="Sulfatase"/>
    <property type="match status" value="1"/>
</dbReference>
<keyword evidence="9 14" id="KW-0812">Transmembrane</keyword>
<keyword evidence="20" id="KW-1185">Reference proteome</keyword>
<dbReference type="InterPro" id="IPR015943">
    <property type="entry name" value="WD40/YVTN_repeat-like_dom_sf"/>
</dbReference>
<evidence type="ECO:0000259" key="15">
    <source>
        <dbReference type="Pfam" id="PF00884"/>
    </source>
</evidence>
<dbReference type="PANTHER" id="PTHR12250">
    <property type="entry name" value="PHOSPHATIDYLINOSITOL GLYCAN, CLASS N"/>
    <property type="match status" value="1"/>
</dbReference>
<evidence type="ECO:0000256" key="5">
    <source>
        <dbReference type="ARBA" id="ARBA00008779"/>
    </source>
</evidence>
<feature type="transmembrane region" description="Helical" evidence="14">
    <location>
        <begin position="1613"/>
        <end position="1634"/>
    </location>
</feature>
<feature type="transmembrane region" description="Helical" evidence="14">
    <location>
        <begin position="1484"/>
        <end position="1500"/>
    </location>
</feature>
<dbReference type="InterPro" id="IPR017850">
    <property type="entry name" value="Alkaline_phosphatase_core_sf"/>
</dbReference>
<dbReference type="Gene3D" id="2.130.10.10">
    <property type="entry name" value="YVTN repeat-like/Quinoprotein amine dehydrogenase"/>
    <property type="match status" value="1"/>
</dbReference>
<evidence type="ECO:0000256" key="8">
    <source>
        <dbReference type="ARBA" id="ARBA00022679"/>
    </source>
</evidence>
<dbReference type="PANTHER" id="PTHR12250:SF0">
    <property type="entry name" value="GPI ETHANOLAMINE PHOSPHATE TRANSFERASE 1"/>
    <property type="match status" value="1"/>
</dbReference>
<dbReference type="EMBL" id="OA888049">
    <property type="protein sequence ID" value="CAD7283739.1"/>
    <property type="molecule type" value="Genomic_DNA"/>
</dbReference>
<dbReference type="Gene3D" id="3.40.720.10">
    <property type="entry name" value="Alkaline Phosphatase, subunit A"/>
    <property type="match status" value="1"/>
</dbReference>
<dbReference type="InterPro" id="IPR036322">
    <property type="entry name" value="WD40_repeat_dom_sf"/>
</dbReference>
<feature type="transmembrane region" description="Helical" evidence="14">
    <location>
        <begin position="1590"/>
        <end position="1606"/>
    </location>
</feature>
<organism evidence="19">
    <name type="scientific">Notodromas monacha</name>
    <dbReference type="NCBI Taxonomy" id="399045"/>
    <lineage>
        <taxon>Eukaryota</taxon>
        <taxon>Metazoa</taxon>
        <taxon>Ecdysozoa</taxon>
        <taxon>Arthropoda</taxon>
        <taxon>Crustacea</taxon>
        <taxon>Oligostraca</taxon>
        <taxon>Ostracoda</taxon>
        <taxon>Podocopa</taxon>
        <taxon>Podocopida</taxon>
        <taxon>Cypridocopina</taxon>
        <taxon>Cypridoidea</taxon>
        <taxon>Cyprididae</taxon>
        <taxon>Notodromas</taxon>
    </lineage>
</organism>
<evidence type="ECO:0000259" key="17">
    <source>
        <dbReference type="Pfam" id="PF23752"/>
    </source>
</evidence>
<keyword evidence="13" id="KW-0325">Glycoprotein</keyword>
<evidence type="ECO:0000256" key="13">
    <source>
        <dbReference type="ARBA" id="ARBA00023180"/>
    </source>
</evidence>
<dbReference type="GO" id="GO:0005789">
    <property type="term" value="C:endoplasmic reticulum membrane"/>
    <property type="evidence" value="ECO:0007669"/>
    <property type="project" value="UniProtKB-SubCell"/>
</dbReference>
<name>A0A7R9GIE9_9CRUS</name>
<evidence type="ECO:0000256" key="14">
    <source>
        <dbReference type="SAM" id="Phobius"/>
    </source>
</evidence>
<dbReference type="GO" id="GO:0006506">
    <property type="term" value="P:GPI anchor biosynthetic process"/>
    <property type="evidence" value="ECO:0007669"/>
    <property type="project" value="UniProtKB-UniPathway"/>
</dbReference>
<evidence type="ECO:0000313" key="20">
    <source>
        <dbReference type="Proteomes" id="UP000678499"/>
    </source>
</evidence>
<evidence type="ECO:0000256" key="11">
    <source>
        <dbReference type="ARBA" id="ARBA00022989"/>
    </source>
</evidence>
<reference evidence="19" key="1">
    <citation type="submission" date="2020-11" db="EMBL/GenBank/DDBJ databases">
        <authorList>
            <person name="Tran Van P."/>
        </authorList>
    </citation>
    <scope>NUCLEOTIDE SEQUENCE</scope>
</reference>
<dbReference type="InterPro" id="IPR007070">
    <property type="entry name" value="GPI_EtnP_transferase_1"/>
</dbReference>
<dbReference type="EMBL" id="CAJPEX010006012">
    <property type="protein sequence ID" value="CAG0923891.1"/>
    <property type="molecule type" value="Genomic_DNA"/>
</dbReference>
<dbReference type="SUPFAM" id="SSF53649">
    <property type="entry name" value="Alkaline phosphatase-like"/>
    <property type="match status" value="1"/>
</dbReference>
<feature type="transmembrane region" description="Helical" evidence="14">
    <location>
        <begin position="1728"/>
        <end position="1746"/>
    </location>
</feature>
<dbReference type="Pfam" id="PF04987">
    <property type="entry name" value="PigN"/>
    <property type="match status" value="1"/>
</dbReference>
<dbReference type="InterPro" id="IPR057853">
    <property type="entry name" value="Beta-prop_WDR11_2nd"/>
</dbReference>
<evidence type="ECO:0000313" key="19">
    <source>
        <dbReference type="EMBL" id="CAD7283739.1"/>
    </source>
</evidence>
<keyword evidence="8" id="KW-0808">Transferase</keyword>
<feature type="domain" description="Sulfatase N-terminal" evidence="15">
    <location>
        <begin position="1220"/>
        <end position="1316"/>
    </location>
</feature>
<keyword evidence="10" id="KW-0256">Endoplasmic reticulum</keyword>
<dbReference type="Pfam" id="PF23752">
    <property type="entry name" value="Beta-prop_WDR11_2nd"/>
    <property type="match status" value="1"/>
</dbReference>
<accession>A0A7R9GIE9</accession>